<comment type="caution">
    <text evidence="6">The sequence shown here is derived from an EMBL/GenBank/DDBJ whole genome shotgun (WGS) entry which is preliminary data.</text>
</comment>
<dbReference type="GO" id="GO:0006313">
    <property type="term" value="P:DNA transposition"/>
    <property type="evidence" value="ECO:0007669"/>
    <property type="project" value="InterPro"/>
</dbReference>
<sequence length="67" mass="6917">MTAVDSLPFAAALKENLASASPDLLRAMVALFAQQLMGAEADALCGAEYGQVSAGRVNSRNCKLQGC</sequence>
<protein>
    <submittedName>
        <fullName evidence="6">Transposase</fullName>
    </submittedName>
</protein>
<evidence type="ECO:0000256" key="5">
    <source>
        <dbReference type="ARBA" id="ARBA00023172"/>
    </source>
</evidence>
<comment type="similarity">
    <text evidence="2">Belongs to the transposase mutator family.</text>
</comment>
<keyword evidence="7" id="KW-1185">Reference proteome</keyword>
<evidence type="ECO:0000313" key="6">
    <source>
        <dbReference type="EMBL" id="MBR7835136.1"/>
    </source>
</evidence>
<keyword evidence="4" id="KW-0238">DNA-binding</keyword>
<gene>
    <name evidence="6" type="ORF">KDL01_17820</name>
</gene>
<dbReference type="EMBL" id="JAGSOG010000084">
    <property type="protein sequence ID" value="MBR7835136.1"/>
    <property type="molecule type" value="Genomic_DNA"/>
</dbReference>
<keyword evidence="3" id="KW-0815">Transposition</keyword>
<evidence type="ECO:0000313" key="7">
    <source>
        <dbReference type="Proteomes" id="UP000675781"/>
    </source>
</evidence>
<name>A0A941IU54_9ACTN</name>
<dbReference type="Proteomes" id="UP000675781">
    <property type="component" value="Unassembled WGS sequence"/>
</dbReference>
<organism evidence="6 7">
    <name type="scientific">Actinospica durhamensis</name>
    <dbReference type="NCBI Taxonomy" id="1508375"/>
    <lineage>
        <taxon>Bacteria</taxon>
        <taxon>Bacillati</taxon>
        <taxon>Actinomycetota</taxon>
        <taxon>Actinomycetes</taxon>
        <taxon>Catenulisporales</taxon>
        <taxon>Actinospicaceae</taxon>
        <taxon>Actinospica</taxon>
    </lineage>
</organism>
<dbReference type="GO" id="GO:0003677">
    <property type="term" value="F:DNA binding"/>
    <property type="evidence" value="ECO:0007669"/>
    <property type="project" value="UniProtKB-KW"/>
</dbReference>
<comment type="function">
    <text evidence="1">Required for the transposition of the insertion element.</text>
</comment>
<evidence type="ECO:0000256" key="3">
    <source>
        <dbReference type="ARBA" id="ARBA00022578"/>
    </source>
</evidence>
<dbReference type="Pfam" id="PF00872">
    <property type="entry name" value="Transposase_mut"/>
    <property type="match status" value="1"/>
</dbReference>
<reference evidence="6" key="1">
    <citation type="submission" date="2021-04" db="EMBL/GenBank/DDBJ databases">
        <title>Genome based classification of Actinospica acidithermotolerans sp. nov., an actinobacterium isolated from an Indonesian hot spring.</title>
        <authorList>
            <person name="Kusuma A.B."/>
            <person name="Putra K.E."/>
            <person name="Nafisah S."/>
            <person name="Loh J."/>
            <person name="Nouioui I."/>
            <person name="Goodfellow M."/>
        </authorList>
    </citation>
    <scope>NUCLEOTIDE SEQUENCE</scope>
    <source>
        <strain evidence="6">CSCA 57</strain>
    </source>
</reference>
<accession>A0A941IU54</accession>
<evidence type="ECO:0000256" key="2">
    <source>
        <dbReference type="ARBA" id="ARBA00010961"/>
    </source>
</evidence>
<dbReference type="InterPro" id="IPR001207">
    <property type="entry name" value="Transposase_mutator"/>
</dbReference>
<keyword evidence="5" id="KW-0233">DNA recombination</keyword>
<evidence type="ECO:0000256" key="4">
    <source>
        <dbReference type="ARBA" id="ARBA00023125"/>
    </source>
</evidence>
<dbReference type="AlphaFoldDB" id="A0A941IU54"/>
<proteinExistence type="inferred from homology"/>
<dbReference type="GO" id="GO:0004803">
    <property type="term" value="F:transposase activity"/>
    <property type="evidence" value="ECO:0007669"/>
    <property type="project" value="InterPro"/>
</dbReference>
<evidence type="ECO:0000256" key="1">
    <source>
        <dbReference type="ARBA" id="ARBA00002190"/>
    </source>
</evidence>